<proteinExistence type="predicted"/>
<dbReference type="PANTHER" id="PTHR34989">
    <property type="entry name" value="PROTEIN HDED"/>
    <property type="match status" value="1"/>
</dbReference>
<reference evidence="2 3" key="1">
    <citation type="submission" date="2017-06" db="EMBL/GenBank/DDBJ databases">
        <title>Genome sequencing of cyanobaciteial culture collection at National Institute for Environmental Studies (NIES).</title>
        <authorList>
            <person name="Hirose Y."/>
            <person name="Shimura Y."/>
            <person name="Fujisawa T."/>
            <person name="Nakamura Y."/>
            <person name="Kawachi M."/>
        </authorList>
    </citation>
    <scope>NUCLEOTIDE SEQUENCE [LARGE SCALE GENOMIC DNA]</scope>
    <source>
        <strain evidence="2 3">NIES-2135</strain>
        <plasmid evidence="3">Plasmid Plasmid1 dna</plasmid>
    </source>
</reference>
<dbReference type="Pfam" id="PF03729">
    <property type="entry name" value="DUF308"/>
    <property type="match status" value="1"/>
</dbReference>
<organism evidence="2 3">
    <name type="scientific">Leptolyngbya boryana NIES-2135</name>
    <dbReference type="NCBI Taxonomy" id="1973484"/>
    <lineage>
        <taxon>Bacteria</taxon>
        <taxon>Bacillati</taxon>
        <taxon>Cyanobacteriota</taxon>
        <taxon>Cyanophyceae</taxon>
        <taxon>Leptolyngbyales</taxon>
        <taxon>Leptolyngbyaceae</taxon>
        <taxon>Leptolyngbya group</taxon>
        <taxon>Leptolyngbya</taxon>
    </lineage>
</organism>
<evidence type="ECO:0000313" key="3">
    <source>
        <dbReference type="Proteomes" id="UP000217895"/>
    </source>
</evidence>
<feature type="transmembrane region" description="Helical" evidence="1">
    <location>
        <begin position="71"/>
        <end position="90"/>
    </location>
</feature>
<feature type="transmembrane region" description="Helical" evidence="1">
    <location>
        <begin position="96"/>
        <end position="116"/>
    </location>
</feature>
<dbReference type="Proteomes" id="UP000217895">
    <property type="component" value="Plasmid Plasmid1 dna"/>
</dbReference>
<keyword evidence="3" id="KW-1185">Reference proteome</keyword>
<keyword evidence="1" id="KW-0472">Membrane</keyword>
<keyword evidence="2" id="KW-0614">Plasmid</keyword>
<evidence type="ECO:0008006" key="4">
    <source>
        <dbReference type="Google" id="ProtNLM"/>
    </source>
</evidence>
<accession>A0A1Z4JS57</accession>
<dbReference type="GO" id="GO:0005886">
    <property type="term" value="C:plasma membrane"/>
    <property type="evidence" value="ECO:0007669"/>
    <property type="project" value="TreeGrafter"/>
</dbReference>
<gene>
    <name evidence="2" type="ORF">NIES2135_63840</name>
</gene>
<dbReference type="PANTHER" id="PTHR34989:SF1">
    <property type="entry name" value="PROTEIN HDED"/>
    <property type="match status" value="1"/>
</dbReference>
<name>A0A1Z4JS57_LEPBY</name>
<evidence type="ECO:0000256" key="1">
    <source>
        <dbReference type="SAM" id="Phobius"/>
    </source>
</evidence>
<evidence type="ECO:0000313" key="2">
    <source>
        <dbReference type="EMBL" id="BAY59507.1"/>
    </source>
</evidence>
<geneLocation type="plasmid" evidence="2">
    <name>plasmid1</name>
</geneLocation>
<keyword evidence="1" id="KW-0812">Transmembrane</keyword>
<keyword evidence="1" id="KW-1133">Transmembrane helix</keyword>
<protein>
    <recommendedName>
        <fullName evidence="4">HdeD protein</fullName>
    </recommendedName>
</protein>
<dbReference type="InterPro" id="IPR005325">
    <property type="entry name" value="DUF308_memb"/>
</dbReference>
<sequence>MRVTESETEVSVVRSGWLTAIAIFMIVLGMIAIAFPFFATVASTLVFGWVFIIAGIAQIVYAFQSKGVGQVVWKLILGLLYLVAGIFVLANPLEGVLAFTLVLGITIFVQGIIQVSMAFQTRRISPNWGWMLVSGIIGIILGIYIWSNVPASATWLLGTLIGVNLLFDGVWMLTLPSGQQRALP</sequence>
<feature type="transmembrane region" description="Helical" evidence="1">
    <location>
        <begin position="128"/>
        <end position="147"/>
    </location>
</feature>
<dbReference type="InterPro" id="IPR052712">
    <property type="entry name" value="Acid_resist_chaperone_HdeD"/>
</dbReference>
<feature type="transmembrane region" description="Helical" evidence="1">
    <location>
        <begin position="153"/>
        <end position="175"/>
    </location>
</feature>
<dbReference type="AlphaFoldDB" id="A0A1Z4JS57"/>
<feature type="transmembrane region" description="Helical" evidence="1">
    <location>
        <begin position="45"/>
        <end position="64"/>
    </location>
</feature>
<dbReference type="EMBL" id="AP018204">
    <property type="protein sequence ID" value="BAY59507.1"/>
    <property type="molecule type" value="Genomic_DNA"/>
</dbReference>
<feature type="transmembrane region" description="Helical" evidence="1">
    <location>
        <begin position="12"/>
        <end position="39"/>
    </location>
</feature>